<comment type="similarity">
    <text evidence="1">Belongs to the complex I subunit 6 family.</text>
</comment>
<dbReference type="EC" id="7.1.1.-" evidence="1"/>
<gene>
    <name evidence="3" type="primary">nuoJ</name>
    <name evidence="3" type="ORF">Cch02nite_40210</name>
</gene>
<feature type="transmembrane region" description="Helical" evidence="1">
    <location>
        <begin position="161"/>
        <end position="183"/>
    </location>
</feature>
<sequence length="262" mass="27378">MTLSTQVLAAAAETAGQVSGGEKWVFFLLAPLAVIGALGMVAARNAVHSALWLVLTMLSLGVFYIVQAGPFIGMVQIIVYTGAIMMLFLFVLMLVGRDASDSVIETLRGQKVVAVLLGLGLAGLLGTGVYQATRDMPVVGLELANANGNVQGIASLLFTRYVYVFEVTSALLITAAVGAMLLAHRERAKGERVGQVAAMKARFEPGNYPGPKPGPGVFANSTSVATPAKLPDGTPAERSISPILPTRELTSAEIANKHTEGK</sequence>
<feature type="transmembrane region" description="Helical" evidence="1">
    <location>
        <begin position="24"/>
        <end position="43"/>
    </location>
</feature>
<dbReference type="GO" id="GO:0008137">
    <property type="term" value="F:NADH dehydrogenase (ubiquinone) activity"/>
    <property type="evidence" value="ECO:0007669"/>
    <property type="project" value="UniProtKB-UniRule"/>
</dbReference>
<dbReference type="PANTHER" id="PTHR33269:SF19">
    <property type="entry name" value="NADH-QUINONE OXIDOREDUCTASE SUBUNIT J"/>
    <property type="match status" value="1"/>
</dbReference>
<keyword evidence="1" id="KW-0472">Membrane</keyword>
<dbReference type="GO" id="GO:0005886">
    <property type="term" value="C:plasma membrane"/>
    <property type="evidence" value="ECO:0007669"/>
    <property type="project" value="UniProtKB-SubCell"/>
</dbReference>
<evidence type="ECO:0000256" key="2">
    <source>
        <dbReference type="SAM" id="MobiDB-lite"/>
    </source>
</evidence>
<proteinExistence type="inferred from homology"/>
<comment type="catalytic activity">
    <reaction evidence="1">
        <text>a quinone + NADH + 5 H(+)(in) = a quinol + NAD(+) + 4 H(+)(out)</text>
        <dbReference type="Rhea" id="RHEA:57888"/>
        <dbReference type="ChEBI" id="CHEBI:15378"/>
        <dbReference type="ChEBI" id="CHEBI:24646"/>
        <dbReference type="ChEBI" id="CHEBI:57540"/>
        <dbReference type="ChEBI" id="CHEBI:57945"/>
        <dbReference type="ChEBI" id="CHEBI:132124"/>
    </reaction>
</comment>
<keyword evidence="1" id="KW-0520">NAD</keyword>
<evidence type="ECO:0000313" key="3">
    <source>
        <dbReference type="EMBL" id="GIF90577.1"/>
    </source>
</evidence>
<organism evidence="3 4">
    <name type="scientific">Catellatospora chokoriensis</name>
    <dbReference type="NCBI Taxonomy" id="310353"/>
    <lineage>
        <taxon>Bacteria</taxon>
        <taxon>Bacillati</taxon>
        <taxon>Actinomycetota</taxon>
        <taxon>Actinomycetes</taxon>
        <taxon>Micromonosporales</taxon>
        <taxon>Micromonosporaceae</taxon>
        <taxon>Catellatospora</taxon>
    </lineage>
</organism>
<keyword evidence="1" id="KW-1003">Cell membrane</keyword>
<protein>
    <recommendedName>
        <fullName evidence="1">NADH-quinone oxidoreductase subunit J</fullName>
        <ecNumber evidence="1">7.1.1.-</ecNumber>
    </recommendedName>
</protein>
<reference evidence="3 4" key="1">
    <citation type="submission" date="2021-01" db="EMBL/GenBank/DDBJ databases">
        <title>Whole genome shotgun sequence of Catellatospora chokoriensis NBRC 107358.</title>
        <authorList>
            <person name="Komaki H."/>
            <person name="Tamura T."/>
        </authorList>
    </citation>
    <scope>NUCLEOTIDE SEQUENCE [LARGE SCALE GENOMIC DNA]</scope>
    <source>
        <strain evidence="3 4">NBRC 107358</strain>
    </source>
</reference>
<evidence type="ECO:0000313" key="4">
    <source>
        <dbReference type="Proteomes" id="UP000619293"/>
    </source>
</evidence>
<dbReference type="Pfam" id="PF00499">
    <property type="entry name" value="Oxidored_q3"/>
    <property type="match status" value="1"/>
</dbReference>
<accession>A0A8J3K183</accession>
<dbReference type="GO" id="GO:0048038">
    <property type="term" value="F:quinone binding"/>
    <property type="evidence" value="ECO:0007669"/>
    <property type="project" value="UniProtKB-UniRule"/>
</dbReference>
<feature type="region of interest" description="Disordered" evidence="2">
    <location>
        <begin position="216"/>
        <end position="262"/>
    </location>
</feature>
<evidence type="ECO:0000256" key="1">
    <source>
        <dbReference type="RuleBase" id="RU004429"/>
    </source>
</evidence>
<feature type="transmembrane region" description="Helical" evidence="1">
    <location>
        <begin position="72"/>
        <end position="92"/>
    </location>
</feature>
<dbReference type="RefSeq" id="WP_191840101.1">
    <property type="nucleotide sequence ID" value="NZ_BAAALB010000002.1"/>
</dbReference>
<keyword evidence="1" id="KW-0812">Transmembrane</keyword>
<comment type="caution">
    <text evidence="3">The sequence shown here is derived from an EMBL/GenBank/DDBJ whole genome shotgun (WGS) entry which is preliminary data.</text>
</comment>
<dbReference type="InterPro" id="IPR042106">
    <property type="entry name" value="Nuo/plastoQ_OxRdtase_6_NuoJ"/>
</dbReference>
<dbReference type="InterPro" id="IPR001457">
    <property type="entry name" value="NADH_UbQ/plastoQ_OxRdtase_su6"/>
</dbReference>
<dbReference type="Gene3D" id="1.20.120.1200">
    <property type="entry name" value="NADH-ubiquinone/plastoquinone oxidoreductase chain 6, subunit NuoJ"/>
    <property type="match status" value="1"/>
</dbReference>
<dbReference type="EMBL" id="BONG01000024">
    <property type="protein sequence ID" value="GIF90577.1"/>
    <property type="molecule type" value="Genomic_DNA"/>
</dbReference>
<comment type="function">
    <text evidence="1">NDH-1 shuttles electrons from NADH, via FMN and iron-sulfur (Fe-S) centers, to quinones in the respiratory chain. Couples the redox reaction to proton translocation (for every two electrons transferred, four hydrogen ions are translocated across the cytoplasmic membrane), and thus conserves the redox energy in a proton gradient.</text>
</comment>
<keyword evidence="4" id="KW-1185">Reference proteome</keyword>
<keyword evidence="1" id="KW-0874">Quinone</keyword>
<dbReference type="PANTHER" id="PTHR33269">
    <property type="entry name" value="NADH-UBIQUINONE OXIDOREDUCTASE CHAIN 6"/>
    <property type="match status" value="1"/>
</dbReference>
<feature type="transmembrane region" description="Helical" evidence="1">
    <location>
        <begin position="112"/>
        <end position="133"/>
    </location>
</feature>
<comment type="subcellular location">
    <subcellularLocation>
        <location evidence="1">Cell membrane</location>
        <topology evidence="1">Multi-pass membrane protein</topology>
    </subcellularLocation>
</comment>
<name>A0A8J3K183_9ACTN</name>
<dbReference type="Proteomes" id="UP000619293">
    <property type="component" value="Unassembled WGS sequence"/>
</dbReference>
<keyword evidence="1" id="KW-1133">Transmembrane helix</keyword>
<feature type="transmembrane region" description="Helical" evidence="1">
    <location>
        <begin position="50"/>
        <end position="66"/>
    </location>
</feature>
<dbReference type="NCBIfam" id="NF005165">
    <property type="entry name" value="PRK06638.1-5"/>
    <property type="match status" value="1"/>
</dbReference>
<dbReference type="AlphaFoldDB" id="A0A8J3K183"/>